<dbReference type="PROSITE" id="PS50106">
    <property type="entry name" value="PDZ"/>
    <property type="match status" value="1"/>
</dbReference>
<sequence>RIGARAEDVRLVSVRLDRRGGEKLGLSMHSLVVQEVKPDGLGVGLFSKGDRIEEVNGRKVRSQSEFTEVLSETRGPVLIKVLPQPVLTVDPMPPSCRTGPVPLGRPPAGQRGPPPPPPARRPEGLGQP</sequence>
<dbReference type="Proteomes" id="UP001189429">
    <property type="component" value="Unassembled WGS sequence"/>
</dbReference>
<reference evidence="3" key="1">
    <citation type="submission" date="2023-10" db="EMBL/GenBank/DDBJ databases">
        <authorList>
            <person name="Chen Y."/>
            <person name="Shah S."/>
            <person name="Dougan E. K."/>
            <person name="Thang M."/>
            <person name="Chan C."/>
        </authorList>
    </citation>
    <scope>NUCLEOTIDE SEQUENCE [LARGE SCALE GENOMIC DNA]</scope>
</reference>
<accession>A0ABN9S676</accession>
<evidence type="ECO:0000259" key="2">
    <source>
        <dbReference type="PROSITE" id="PS50106"/>
    </source>
</evidence>
<evidence type="ECO:0000313" key="3">
    <source>
        <dbReference type="EMBL" id="CAK0827201.1"/>
    </source>
</evidence>
<gene>
    <name evidence="3" type="ORF">PCOR1329_LOCUS26799</name>
</gene>
<feature type="non-terminal residue" evidence="3">
    <location>
        <position position="1"/>
    </location>
</feature>
<keyword evidence="4" id="KW-1185">Reference proteome</keyword>
<dbReference type="SUPFAM" id="SSF50156">
    <property type="entry name" value="PDZ domain-like"/>
    <property type="match status" value="1"/>
</dbReference>
<evidence type="ECO:0000256" key="1">
    <source>
        <dbReference type="SAM" id="MobiDB-lite"/>
    </source>
</evidence>
<evidence type="ECO:0000313" key="4">
    <source>
        <dbReference type="Proteomes" id="UP001189429"/>
    </source>
</evidence>
<dbReference type="EMBL" id="CAUYUJ010009592">
    <property type="protein sequence ID" value="CAK0827201.1"/>
    <property type="molecule type" value="Genomic_DNA"/>
</dbReference>
<feature type="region of interest" description="Disordered" evidence="1">
    <location>
        <begin position="88"/>
        <end position="128"/>
    </location>
</feature>
<dbReference type="Gene3D" id="2.30.42.10">
    <property type="match status" value="1"/>
</dbReference>
<feature type="non-terminal residue" evidence="3">
    <location>
        <position position="128"/>
    </location>
</feature>
<dbReference type="InterPro" id="IPR036034">
    <property type="entry name" value="PDZ_sf"/>
</dbReference>
<protein>
    <recommendedName>
        <fullName evidence="2">PDZ domain-containing protein</fullName>
    </recommendedName>
</protein>
<dbReference type="SMART" id="SM00228">
    <property type="entry name" value="PDZ"/>
    <property type="match status" value="1"/>
</dbReference>
<organism evidence="3 4">
    <name type="scientific">Prorocentrum cordatum</name>
    <dbReference type="NCBI Taxonomy" id="2364126"/>
    <lineage>
        <taxon>Eukaryota</taxon>
        <taxon>Sar</taxon>
        <taxon>Alveolata</taxon>
        <taxon>Dinophyceae</taxon>
        <taxon>Prorocentrales</taxon>
        <taxon>Prorocentraceae</taxon>
        <taxon>Prorocentrum</taxon>
    </lineage>
</organism>
<feature type="domain" description="PDZ" evidence="2">
    <location>
        <begin position="11"/>
        <end position="85"/>
    </location>
</feature>
<name>A0ABN9S676_9DINO</name>
<dbReference type="InterPro" id="IPR001478">
    <property type="entry name" value="PDZ"/>
</dbReference>
<comment type="caution">
    <text evidence="3">The sequence shown here is derived from an EMBL/GenBank/DDBJ whole genome shotgun (WGS) entry which is preliminary data.</text>
</comment>
<proteinExistence type="predicted"/>